<name>A0A3S5A5S3_9PLAT</name>
<evidence type="ECO:0000313" key="2">
    <source>
        <dbReference type="Proteomes" id="UP000784294"/>
    </source>
</evidence>
<dbReference type="Proteomes" id="UP000784294">
    <property type="component" value="Unassembled WGS sequence"/>
</dbReference>
<reference evidence="1" key="1">
    <citation type="submission" date="2018-11" db="EMBL/GenBank/DDBJ databases">
        <authorList>
            <consortium name="Pathogen Informatics"/>
        </authorList>
    </citation>
    <scope>NUCLEOTIDE SEQUENCE</scope>
</reference>
<dbReference type="EMBL" id="CAAALY010015443">
    <property type="protein sequence ID" value="VEL12669.1"/>
    <property type="molecule type" value="Genomic_DNA"/>
</dbReference>
<sequence>MVKSNPPSSSGGIDVRISPLNYFIRDGIMLNNIRTVDYQEGYQHLFMHFQIPIVSGDSISSSGLLTVPSQIQSHFPEQAWPSTLNESSFNLPTRSSVPEKPIILSEQLQEITDSVVSISNHIQDAELHRSLSADSDACLLCKDMEHVDKVSCTSKSEFVDEVGIEANHWLATSATAHNQDAQSCDGLEPIALFNTSSNGRIGCILS</sequence>
<accession>A0A3S5A5S3</accession>
<dbReference type="AlphaFoldDB" id="A0A3S5A5S3"/>
<protein>
    <submittedName>
        <fullName evidence="1">Uncharacterized protein</fullName>
    </submittedName>
</protein>
<comment type="caution">
    <text evidence="1">The sequence shown here is derived from an EMBL/GenBank/DDBJ whole genome shotgun (WGS) entry which is preliminary data.</text>
</comment>
<proteinExistence type="predicted"/>
<evidence type="ECO:0000313" key="1">
    <source>
        <dbReference type="EMBL" id="VEL12669.1"/>
    </source>
</evidence>
<keyword evidence="2" id="KW-1185">Reference proteome</keyword>
<organism evidence="1 2">
    <name type="scientific">Protopolystoma xenopodis</name>
    <dbReference type="NCBI Taxonomy" id="117903"/>
    <lineage>
        <taxon>Eukaryota</taxon>
        <taxon>Metazoa</taxon>
        <taxon>Spiralia</taxon>
        <taxon>Lophotrochozoa</taxon>
        <taxon>Platyhelminthes</taxon>
        <taxon>Monogenea</taxon>
        <taxon>Polyopisthocotylea</taxon>
        <taxon>Polystomatidea</taxon>
        <taxon>Polystomatidae</taxon>
        <taxon>Protopolystoma</taxon>
    </lineage>
</organism>
<gene>
    <name evidence="1" type="ORF">PXEA_LOCUS6109</name>
</gene>